<sequence>MNQVTEPKPLSPLEQAYVEQMGPFDRVVLDVAKRQLGMSFDMKRSIGFLEFIKEKDKDKT</sequence>
<organism evidence="1">
    <name type="scientific">viral metagenome</name>
    <dbReference type="NCBI Taxonomy" id="1070528"/>
    <lineage>
        <taxon>unclassified sequences</taxon>
        <taxon>metagenomes</taxon>
        <taxon>organismal metagenomes</taxon>
    </lineage>
</organism>
<reference evidence="1" key="1">
    <citation type="journal article" date="2020" name="Nature">
        <title>Giant virus diversity and host interactions through global metagenomics.</title>
        <authorList>
            <person name="Schulz F."/>
            <person name="Roux S."/>
            <person name="Paez-Espino D."/>
            <person name="Jungbluth S."/>
            <person name="Walsh D.A."/>
            <person name="Denef V.J."/>
            <person name="McMahon K.D."/>
            <person name="Konstantinidis K.T."/>
            <person name="Eloe-Fadrosh E.A."/>
            <person name="Kyrpides N.C."/>
            <person name="Woyke T."/>
        </authorList>
    </citation>
    <scope>NUCLEOTIDE SEQUENCE</scope>
    <source>
        <strain evidence="1">GVMAG-M-3300023184-160</strain>
    </source>
</reference>
<proteinExistence type="predicted"/>
<dbReference type="AlphaFoldDB" id="A0A6C0HN09"/>
<dbReference type="EMBL" id="MN739995">
    <property type="protein sequence ID" value="QHT82071.1"/>
    <property type="molecule type" value="Genomic_DNA"/>
</dbReference>
<accession>A0A6C0HN09</accession>
<name>A0A6C0HN09_9ZZZZ</name>
<protein>
    <submittedName>
        <fullName evidence="1">Uncharacterized protein</fullName>
    </submittedName>
</protein>
<evidence type="ECO:0000313" key="1">
    <source>
        <dbReference type="EMBL" id="QHT82071.1"/>
    </source>
</evidence>